<feature type="non-terminal residue" evidence="2">
    <location>
        <position position="34"/>
    </location>
</feature>
<dbReference type="EMBL" id="RCIY01000096">
    <property type="protein sequence ID" value="TGG77080.1"/>
    <property type="molecule type" value="Genomic_DNA"/>
</dbReference>
<proteinExistence type="predicted"/>
<dbReference type="AlphaFoldDB" id="A0A8H1L4C3"/>
<dbReference type="InterPro" id="IPR036188">
    <property type="entry name" value="FAD/NAD-bd_sf"/>
</dbReference>
<dbReference type="InterPro" id="IPR006076">
    <property type="entry name" value="FAD-dep_OxRdtase"/>
</dbReference>
<comment type="caution">
    <text evidence="2">The sequence shown here is derived from an EMBL/GenBank/DDBJ whole genome shotgun (WGS) entry which is preliminary data.</text>
</comment>
<gene>
    <name evidence="2" type="ORF">D8771_28295</name>
</gene>
<sequence>MTEPRSDHSADVIVVGAGPAGSATAYHLAKAGLD</sequence>
<dbReference type="Pfam" id="PF01266">
    <property type="entry name" value="DAO"/>
    <property type="match status" value="1"/>
</dbReference>
<dbReference type="RefSeq" id="WP_135567646.1">
    <property type="nucleotide sequence ID" value="NZ_RCIY01000096.1"/>
</dbReference>
<evidence type="ECO:0000313" key="3">
    <source>
        <dbReference type="Proteomes" id="UP000298111"/>
    </source>
</evidence>
<protein>
    <submittedName>
        <fullName evidence="2">FAD-dependent oxidoreductase</fullName>
    </submittedName>
</protein>
<dbReference type="Gene3D" id="3.50.50.60">
    <property type="entry name" value="FAD/NAD(P)-binding domain"/>
    <property type="match status" value="1"/>
</dbReference>
<evidence type="ECO:0000313" key="2">
    <source>
        <dbReference type="EMBL" id="TGG77080.1"/>
    </source>
</evidence>
<evidence type="ECO:0000259" key="1">
    <source>
        <dbReference type="Pfam" id="PF01266"/>
    </source>
</evidence>
<dbReference type="Proteomes" id="UP000298111">
    <property type="component" value="Unassembled WGS sequence"/>
</dbReference>
<name>A0A8H1L4C3_9ACTN</name>
<feature type="domain" description="FAD dependent oxidoreductase" evidence="1">
    <location>
        <begin position="11"/>
        <end position="34"/>
    </location>
</feature>
<organism evidence="2 3">
    <name type="scientific">Streptomyces albus</name>
    <dbReference type="NCBI Taxonomy" id="1888"/>
    <lineage>
        <taxon>Bacteria</taxon>
        <taxon>Bacillati</taxon>
        <taxon>Actinomycetota</taxon>
        <taxon>Actinomycetes</taxon>
        <taxon>Kitasatosporales</taxon>
        <taxon>Streptomycetaceae</taxon>
        <taxon>Streptomyces</taxon>
    </lineage>
</organism>
<reference evidence="2 3" key="1">
    <citation type="submission" date="2018-10" db="EMBL/GenBank/DDBJ databases">
        <title>Isolation of pseudouridimycin from Streptomyces albus DSM 40763.</title>
        <authorList>
            <person name="Rosenqvist P."/>
            <person name="Metsae-Ketelae M."/>
            <person name="Virta P."/>
        </authorList>
    </citation>
    <scope>NUCLEOTIDE SEQUENCE [LARGE SCALE GENOMIC DNA]</scope>
    <source>
        <strain evidence="2 3">DSM 40763</strain>
    </source>
</reference>
<dbReference type="SUPFAM" id="SSF51905">
    <property type="entry name" value="FAD/NAD(P)-binding domain"/>
    <property type="match status" value="1"/>
</dbReference>
<accession>A0A8H1L4C3</accession>